<proteinExistence type="predicted"/>
<evidence type="ECO:0000313" key="1">
    <source>
        <dbReference type="EMBL" id="KAJ2987029.1"/>
    </source>
</evidence>
<dbReference type="Proteomes" id="UP001143856">
    <property type="component" value="Unassembled WGS sequence"/>
</dbReference>
<comment type="caution">
    <text evidence="1">The sequence shown here is derived from an EMBL/GenBank/DDBJ whole genome shotgun (WGS) entry which is preliminary data.</text>
</comment>
<keyword evidence="2" id="KW-1185">Reference proteome</keyword>
<evidence type="ECO:0000313" key="2">
    <source>
        <dbReference type="Proteomes" id="UP001143856"/>
    </source>
</evidence>
<dbReference type="EMBL" id="JAPDGR010000856">
    <property type="protein sequence ID" value="KAJ2987029.1"/>
    <property type="molecule type" value="Genomic_DNA"/>
</dbReference>
<organism evidence="1 2">
    <name type="scientific">Xylaria curta</name>
    <dbReference type="NCBI Taxonomy" id="42375"/>
    <lineage>
        <taxon>Eukaryota</taxon>
        <taxon>Fungi</taxon>
        <taxon>Dikarya</taxon>
        <taxon>Ascomycota</taxon>
        <taxon>Pezizomycotina</taxon>
        <taxon>Sordariomycetes</taxon>
        <taxon>Xylariomycetidae</taxon>
        <taxon>Xylariales</taxon>
        <taxon>Xylariaceae</taxon>
        <taxon>Xylaria</taxon>
    </lineage>
</organism>
<reference evidence="1" key="1">
    <citation type="submission" date="2022-10" db="EMBL/GenBank/DDBJ databases">
        <title>Genome Sequence of Xylaria curta.</title>
        <authorList>
            <person name="Buettner E."/>
        </authorList>
    </citation>
    <scope>NUCLEOTIDE SEQUENCE</scope>
    <source>
        <strain evidence="1">Babe10</strain>
    </source>
</reference>
<accession>A0ACC1P545</accession>
<sequence>MRLLNVHSLVVNEFYGDQIPRYAILSHTWGEDEVTLQGMKDGTAKSLEGYKKIEGCYVDDVQLDEMESFRRSRYWTRGWTLQELIAPHTVVFFSSGWTRIGNRLDLREVIAEVTNIPRQVLRFQNVKDFSVCQRMSQGGAEYGLLASCPAQFAFSQSIQKVVERSIVDNSGFFALAITNKGIRISLRIIEDCYDVPLFSLTSGSSRRFLVPGPPDSNVDSPKKIIAILHCRHEGDTHSRIVMVLNYDEARGHYIRDIGVGLVKTYPTTILKRPAVRQLLVAASGRNPWDEFVLMDEDPGRLVIIQPLPEPVAHFKFEYATLMGGGELGYELQENGTISIRFHQRRPIAVIYRAGNPDPHQYLVIFIKLSDYGTGIDALMTQIHSQDASQEKILSRSKPHILNCAHGPALDTLYETPQGTFLFSFEIREAEHASIVEVIKQSNSPRDPETTLSWILGTWASFIYYLQHNHLNQRAGDSPARPTSLWLPCYTAGRGQNICSPLCPVEHVDFASRVAEPPKGWPDIRGLHSLNSTRDAWLVGDAIEVSITGYWRGLPESLQQRIGLGIPGLNPKFWHMGPSSDEAVFRAIAIPARRALNKERETEYSIFPICTNGNHWVLVVLHKSQPPSSANRVNDKDNNAGLWRPDGHGAPAAAQVARGGGEVHIRHELPADGVGAPAAGYQLVRATGVLGGEAVHGPAAGAVRGGQELQ</sequence>
<name>A0ACC1P545_9PEZI</name>
<protein>
    <submittedName>
        <fullName evidence="1">Uncharacterized protein</fullName>
    </submittedName>
</protein>
<gene>
    <name evidence="1" type="ORF">NUW58_g4733</name>
</gene>